<evidence type="ECO:0000313" key="3">
    <source>
        <dbReference type="Proteomes" id="UP000782880"/>
    </source>
</evidence>
<dbReference type="Proteomes" id="UP000782880">
    <property type="component" value="Unassembled WGS sequence"/>
</dbReference>
<comment type="caution">
    <text evidence="2">The sequence shown here is derived from an EMBL/GenBank/DDBJ whole genome shotgun (WGS) entry which is preliminary data.</text>
</comment>
<evidence type="ECO:0000256" key="1">
    <source>
        <dbReference type="SAM" id="Phobius"/>
    </source>
</evidence>
<keyword evidence="1" id="KW-0812">Transmembrane</keyword>
<dbReference type="EMBL" id="DYVE01000183">
    <property type="protein sequence ID" value="HJG28397.1"/>
    <property type="molecule type" value="Genomic_DNA"/>
</dbReference>
<evidence type="ECO:0000313" key="2">
    <source>
        <dbReference type="EMBL" id="HJG28397.1"/>
    </source>
</evidence>
<name>A0A921IKA0_9FIRM</name>
<reference evidence="2" key="2">
    <citation type="submission" date="2021-09" db="EMBL/GenBank/DDBJ databases">
        <authorList>
            <person name="Gilroy R."/>
        </authorList>
    </citation>
    <scope>NUCLEOTIDE SEQUENCE</scope>
    <source>
        <strain evidence="2">ChiBcec21-2208</strain>
    </source>
</reference>
<organism evidence="2 3">
    <name type="scientific">Subdoligranulum variabile</name>
    <dbReference type="NCBI Taxonomy" id="214851"/>
    <lineage>
        <taxon>Bacteria</taxon>
        <taxon>Bacillati</taxon>
        <taxon>Bacillota</taxon>
        <taxon>Clostridia</taxon>
        <taxon>Eubacteriales</taxon>
        <taxon>Oscillospiraceae</taxon>
        <taxon>Subdoligranulum</taxon>
    </lineage>
</organism>
<feature type="transmembrane region" description="Helical" evidence="1">
    <location>
        <begin position="94"/>
        <end position="112"/>
    </location>
</feature>
<reference evidence="2" key="1">
    <citation type="journal article" date="2021" name="PeerJ">
        <title>Extensive microbial diversity within the chicken gut microbiome revealed by metagenomics and culture.</title>
        <authorList>
            <person name="Gilroy R."/>
            <person name="Ravi A."/>
            <person name="Getino M."/>
            <person name="Pursley I."/>
            <person name="Horton D.L."/>
            <person name="Alikhan N.F."/>
            <person name="Baker D."/>
            <person name="Gharbi K."/>
            <person name="Hall N."/>
            <person name="Watson M."/>
            <person name="Adriaenssens E.M."/>
            <person name="Foster-Nyarko E."/>
            <person name="Jarju S."/>
            <person name="Secka A."/>
            <person name="Antonio M."/>
            <person name="Oren A."/>
            <person name="Chaudhuri R.R."/>
            <person name="La Ragione R."/>
            <person name="Hildebrand F."/>
            <person name="Pallen M.J."/>
        </authorList>
    </citation>
    <scope>NUCLEOTIDE SEQUENCE</scope>
    <source>
        <strain evidence="2">ChiBcec21-2208</strain>
    </source>
</reference>
<evidence type="ECO:0008006" key="4">
    <source>
        <dbReference type="Google" id="ProtNLM"/>
    </source>
</evidence>
<dbReference type="AlphaFoldDB" id="A0A921IKA0"/>
<feature type="transmembrane region" description="Helical" evidence="1">
    <location>
        <begin position="118"/>
        <end position="138"/>
    </location>
</feature>
<feature type="transmembrane region" description="Helical" evidence="1">
    <location>
        <begin position="34"/>
        <end position="52"/>
    </location>
</feature>
<protein>
    <recommendedName>
        <fullName evidence="4">DUF2178 domain-containing protein</fullName>
    </recommendedName>
</protein>
<keyword evidence="1" id="KW-1133">Transmembrane helix</keyword>
<sequence length="144" mass="15860">MKQDRKDTLYIVTGALLLLVAALLLNLAPAQEQPLLRVLPFLCLGVGAGLLGQGVGQLLQRKALQGNPELARQQQIEVEDERNIQLAQRAKAKAFDLMIFVFGALLLAFALMQVDLTAILLLVGAYLLVQGYAVYCRVRLEKEM</sequence>
<gene>
    <name evidence="2" type="ORF">K8V20_07105</name>
</gene>
<accession>A0A921IKA0</accession>
<keyword evidence="1" id="KW-0472">Membrane</keyword>
<proteinExistence type="predicted"/>
<feature type="transmembrane region" description="Helical" evidence="1">
    <location>
        <begin position="9"/>
        <end position="28"/>
    </location>
</feature>